<reference evidence="3" key="2">
    <citation type="submission" date="2024-04" db="EMBL/GenBank/DDBJ databases">
        <authorList>
            <person name="Chen Y."/>
            <person name="Shah S."/>
            <person name="Dougan E. K."/>
            <person name="Thang M."/>
            <person name="Chan C."/>
        </authorList>
    </citation>
    <scope>NUCLEOTIDE SEQUENCE [LARGE SCALE GENOMIC DNA]</scope>
</reference>
<keyword evidence="4" id="KW-1185">Reference proteome</keyword>
<evidence type="ECO:0000313" key="4">
    <source>
        <dbReference type="Proteomes" id="UP001152797"/>
    </source>
</evidence>
<dbReference type="EMBL" id="CAMXCT030001181">
    <property type="protein sequence ID" value="CAL4774911.1"/>
    <property type="molecule type" value="Genomic_DNA"/>
</dbReference>
<protein>
    <submittedName>
        <fullName evidence="2">Uncharacterized protein</fullName>
    </submittedName>
</protein>
<accession>A0A9P1C9R4</accession>
<dbReference type="EMBL" id="CAMXCT020001181">
    <property type="protein sequence ID" value="CAL1140974.1"/>
    <property type="molecule type" value="Genomic_DNA"/>
</dbReference>
<proteinExistence type="predicted"/>
<dbReference type="EMBL" id="CAMXCT010001181">
    <property type="protein sequence ID" value="CAI3987599.1"/>
    <property type="molecule type" value="Genomic_DNA"/>
</dbReference>
<reference evidence="2" key="1">
    <citation type="submission" date="2022-10" db="EMBL/GenBank/DDBJ databases">
        <authorList>
            <person name="Chen Y."/>
            <person name="Dougan E. K."/>
            <person name="Chan C."/>
            <person name="Rhodes N."/>
            <person name="Thang M."/>
        </authorList>
    </citation>
    <scope>NUCLEOTIDE SEQUENCE</scope>
</reference>
<keyword evidence="1" id="KW-0175">Coiled coil</keyword>
<evidence type="ECO:0000256" key="1">
    <source>
        <dbReference type="SAM" id="Coils"/>
    </source>
</evidence>
<name>A0A9P1C9R4_9DINO</name>
<evidence type="ECO:0000313" key="3">
    <source>
        <dbReference type="EMBL" id="CAL1140974.1"/>
    </source>
</evidence>
<dbReference type="AlphaFoldDB" id="A0A9P1C9R4"/>
<feature type="coiled-coil region" evidence="1">
    <location>
        <begin position="144"/>
        <end position="209"/>
    </location>
</feature>
<sequence>MMTRAKILQLNGFDGQQLAEAEAAELLEDLLQESESLHEHKRNKVPHRNPRLCRYFYKFNVGTKEGEQFEKEDRLEAYAETKGQKIMKSLDDAKDSSVEGSSDSFKAWSSMTGHLKKLKTHMQTLEDQVFVTEKRMQASKHEDLAVRQAELQTAKKKLQDALQELRMHIMDSTTKHKRTDDCTNSIREREELKQKVEDAKAECAAQIELSRKCVQARQDKGFALGGTACLPCRGESARQGVFAMCHKRVAPEYRTSPDKRLRSEFVDLFLSNAASSSRASRLAQAAHEAGVVGMEELAHRSREESTNKARDITRMAHRYKKWPKLYEATVRGRTVAKEEEVQCRCSMLLPHEFVYVLCQQNDLSTVLQTQEALLATRPDLTSHHVENTLWLGLWQDGVPFNANREHSLECWSLSLLACEGLRIPLTAWPRDLQLKRTTCEDYIAILKWSFECLDRNEMPVTRHDGSALATPTAGARVAQAKSLVFEDALSNSEVIGACLSMRWAFRGGRRRDPVAGNAAPPALPCKKSVTMLRGAVTG</sequence>
<gene>
    <name evidence="2" type="ORF">C1SCF055_LOCUS14854</name>
</gene>
<comment type="caution">
    <text evidence="2">The sequence shown here is derived from an EMBL/GenBank/DDBJ whole genome shotgun (WGS) entry which is preliminary data.</text>
</comment>
<evidence type="ECO:0000313" key="2">
    <source>
        <dbReference type="EMBL" id="CAI3987599.1"/>
    </source>
</evidence>
<dbReference type="Proteomes" id="UP001152797">
    <property type="component" value="Unassembled WGS sequence"/>
</dbReference>
<organism evidence="2">
    <name type="scientific">Cladocopium goreaui</name>
    <dbReference type="NCBI Taxonomy" id="2562237"/>
    <lineage>
        <taxon>Eukaryota</taxon>
        <taxon>Sar</taxon>
        <taxon>Alveolata</taxon>
        <taxon>Dinophyceae</taxon>
        <taxon>Suessiales</taxon>
        <taxon>Symbiodiniaceae</taxon>
        <taxon>Cladocopium</taxon>
    </lineage>
</organism>